<sequence length="237" mass="27268">MSTITYNLSELTFVDIAEVNSAVQNQSEDRCSGPVRVVGCDVRDHIRSRTDWIAKLNSKLDAESDKVMHSVRTGEPTKDQWDPTQDNPPVTLEDTKETLFPASMQLTPSMMSAFQRRALYSYRIFYLPEKYNIMAPSGERVLPNDTTILVRSPIHPLYAFVSGMLFFSDMNNTFAPNKTNAKSWSNCRLACFCFKQTINLDMRNIFTGWDSIDKEYREACRMQKERNSRHSLHKGNQ</sequence>
<gene>
    <name evidence="2" type="ORF">CVT24_000110</name>
</gene>
<keyword evidence="3" id="KW-1185">Reference proteome</keyword>
<comment type="caution">
    <text evidence="2">The sequence shown here is derived from an EMBL/GenBank/DDBJ whole genome shotgun (WGS) entry which is preliminary data.</text>
</comment>
<organism evidence="2 3">
    <name type="scientific">Panaeolus cyanescens</name>
    <dbReference type="NCBI Taxonomy" id="181874"/>
    <lineage>
        <taxon>Eukaryota</taxon>
        <taxon>Fungi</taxon>
        <taxon>Dikarya</taxon>
        <taxon>Basidiomycota</taxon>
        <taxon>Agaricomycotina</taxon>
        <taxon>Agaricomycetes</taxon>
        <taxon>Agaricomycetidae</taxon>
        <taxon>Agaricales</taxon>
        <taxon>Agaricineae</taxon>
        <taxon>Galeropsidaceae</taxon>
        <taxon>Panaeolus</taxon>
    </lineage>
</organism>
<protein>
    <submittedName>
        <fullName evidence="2">Uncharacterized protein</fullName>
    </submittedName>
</protein>
<dbReference type="AlphaFoldDB" id="A0A409W7N8"/>
<name>A0A409W7N8_9AGAR</name>
<feature type="region of interest" description="Disordered" evidence="1">
    <location>
        <begin position="65"/>
        <end position="88"/>
    </location>
</feature>
<evidence type="ECO:0000313" key="3">
    <source>
        <dbReference type="Proteomes" id="UP000284842"/>
    </source>
</evidence>
<proteinExistence type="predicted"/>
<dbReference type="EMBL" id="NHTK01005747">
    <property type="protein sequence ID" value="PPQ74518.1"/>
    <property type="molecule type" value="Genomic_DNA"/>
</dbReference>
<evidence type="ECO:0000313" key="2">
    <source>
        <dbReference type="EMBL" id="PPQ74518.1"/>
    </source>
</evidence>
<dbReference type="Proteomes" id="UP000284842">
    <property type="component" value="Unassembled WGS sequence"/>
</dbReference>
<dbReference type="InParanoid" id="A0A409W7N8"/>
<evidence type="ECO:0000256" key="1">
    <source>
        <dbReference type="SAM" id="MobiDB-lite"/>
    </source>
</evidence>
<accession>A0A409W7N8</accession>
<reference evidence="2 3" key="1">
    <citation type="journal article" date="2018" name="Evol. Lett.">
        <title>Horizontal gene cluster transfer increased hallucinogenic mushroom diversity.</title>
        <authorList>
            <person name="Reynolds H.T."/>
            <person name="Vijayakumar V."/>
            <person name="Gluck-Thaler E."/>
            <person name="Korotkin H.B."/>
            <person name="Matheny P.B."/>
            <person name="Slot J.C."/>
        </authorList>
    </citation>
    <scope>NUCLEOTIDE SEQUENCE [LARGE SCALE GENOMIC DNA]</scope>
    <source>
        <strain evidence="2 3">2629</strain>
    </source>
</reference>